<accession>A0A398CSA2</accession>
<dbReference type="OrthoDB" id="2736409at2"/>
<evidence type="ECO:0000313" key="2">
    <source>
        <dbReference type="Proteomes" id="UP000266340"/>
    </source>
</evidence>
<dbReference type="RefSeq" id="WP_119149881.1">
    <property type="nucleotide sequence ID" value="NZ_JBHSOV010000020.1"/>
</dbReference>
<organism evidence="1 2">
    <name type="scientific">Cohnella faecalis</name>
    <dbReference type="NCBI Taxonomy" id="2315694"/>
    <lineage>
        <taxon>Bacteria</taxon>
        <taxon>Bacillati</taxon>
        <taxon>Bacillota</taxon>
        <taxon>Bacilli</taxon>
        <taxon>Bacillales</taxon>
        <taxon>Paenibacillaceae</taxon>
        <taxon>Cohnella</taxon>
    </lineage>
</organism>
<protein>
    <submittedName>
        <fullName evidence="1">Pullulanase</fullName>
    </submittedName>
</protein>
<gene>
    <name evidence="1" type="ORF">D3H35_13605</name>
</gene>
<dbReference type="EMBL" id="QXJM01000039">
    <property type="protein sequence ID" value="RIE01824.1"/>
    <property type="molecule type" value="Genomic_DNA"/>
</dbReference>
<comment type="caution">
    <text evidence="1">The sequence shown here is derived from an EMBL/GenBank/DDBJ whole genome shotgun (WGS) entry which is preliminary data.</text>
</comment>
<name>A0A398CSA2_9BACL</name>
<dbReference type="InterPro" id="IPR045424">
    <property type="entry name" value="DUF6509"/>
</dbReference>
<dbReference type="AlphaFoldDB" id="A0A398CSA2"/>
<dbReference type="Proteomes" id="UP000266340">
    <property type="component" value="Unassembled WGS sequence"/>
</dbReference>
<keyword evidence="2" id="KW-1185">Reference proteome</keyword>
<dbReference type="Pfam" id="PF20119">
    <property type="entry name" value="DUF6509"/>
    <property type="match status" value="1"/>
</dbReference>
<evidence type="ECO:0000313" key="1">
    <source>
        <dbReference type="EMBL" id="RIE01824.1"/>
    </source>
</evidence>
<proteinExistence type="predicted"/>
<sequence length="96" mass="11020">MFTVTKHSVEAAKDPFGILVGKRYEFKLDLEVDEEDELYSENGIYARVVFKVDEDKTSIVTCNFIEKSTDRVLDFDPEADEEETLAAYCKENLPES</sequence>
<reference evidence="1 2" key="1">
    <citation type="submission" date="2018-09" db="EMBL/GenBank/DDBJ databases">
        <title>Cohnella cavernae sp. nov., isolated from a karst cave.</title>
        <authorList>
            <person name="Zhu H."/>
        </authorList>
    </citation>
    <scope>NUCLEOTIDE SEQUENCE [LARGE SCALE GENOMIC DNA]</scope>
    <source>
        <strain evidence="1 2">K2E09-144</strain>
    </source>
</reference>